<keyword evidence="4 9" id="KW-0812">Transmembrane</keyword>
<evidence type="ECO:0000256" key="4">
    <source>
        <dbReference type="ARBA" id="ARBA00022692"/>
    </source>
</evidence>
<keyword evidence="6 9" id="KW-0472">Membrane</keyword>
<keyword evidence="10" id="KW-0969">Cilium</keyword>
<comment type="subcellular location">
    <subcellularLocation>
        <location evidence="1">Bacterial flagellum basal body</location>
    </subcellularLocation>
    <subcellularLocation>
        <location evidence="2">Cell membrane</location>
    </subcellularLocation>
</comment>
<dbReference type="InterPro" id="IPR052205">
    <property type="entry name" value="FliO/MopB"/>
</dbReference>
<evidence type="ECO:0000256" key="3">
    <source>
        <dbReference type="ARBA" id="ARBA00022475"/>
    </source>
</evidence>
<proteinExistence type="inferred from homology"/>
<comment type="caution">
    <text evidence="10">The sequence shown here is derived from an EMBL/GenBank/DDBJ whole genome shotgun (WGS) entry which is preliminary data.</text>
</comment>
<dbReference type="OrthoDB" id="8456606at2"/>
<keyword evidence="10" id="KW-0966">Cell projection</keyword>
<evidence type="ECO:0000256" key="5">
    <source>
        <dbReference type="ARBA" id="ARBA00022989"/>
    </source>
</evidence>
<dbReference type="Proteomes" id="UP000198615">
    <property type="component" value="Unassembled WGS sequence"/>
</dbReference>
<dbReference type="Pfam" id="PF04347">
    <property type="entry name" value="FliO"/>
    <property type="match status" value="1"/>
</dbReference>
<evidence type="ECO:0000256" key="6">
    <source>
        <dbReference type="ARBA" id="ARBA00023136"/>
    </source>
</evidence>
<dbReference type="EMBL" id="FNBW01000013">
    <property type="protein sequence ID" value="SDG26956.1"/>
    <property type="molecule type" value="Genomic_DNA"/>
</dbReference>
<keyword evidence="10" id="KW-0282">Flagellum</keyword>
<evidence type="ECO:0000256" key="2">
    <source>
        <dbReference type="ARBA" id="ARBA00004236"/>
    </source>
</evidence>
<protein>
    <submittedName>
        <fullName evidence="10">Flagellar biosynthesis protein, FliO</fullName>
    </submittedName>
</protein>
<evidence type="ECO:0000256" key="8">
    <source>
        <dbReference type="ARBA" id="ARBA00037937"/>
    </source>
</evidence>
<name>A0A8G2EWE4_9PROT</name>
<sequence length="104" mass="11738">MGLFDYIRFILAFAFVLGLIGICYWLVRRYAVERFGLAMNVGKTPRLRIVENRVLDGRRRLILVRRDEVEHLLVIGGESDMVVETGIPAPPLPVPQTTGDGADR</sequence>
<keyword evidence="5 9" id="KW-1133">Transmembrane helix</keyword>
<dbReference type="InterPro" id="IPR022781">
    <property type="entry name" value="Flagellar_biosynth_FliO"/>
</dbReference>
<evidence type="ECO:0000256" key="7">
    <source>
        <dbReference type="ARBA" id="ARBA00023143"/>
    </source>
</evidence>
<dbReference type="GO" id="GO:0009425">
    <property type="term" value="C:bacterial-type flagellum basal body"/>
    <property type="evidence" value="ECO:0007669"/>
    <property type="project" value="UniProtKB-SubCell"/>
</dbReference>
<keyword evidence="11" id="KW-1185">Reference proteome</keyword>
<organism evidence="10 11">
    <name type="scientific">Thalassobaculum litoreum DSM 18839</name>
    <dbReference type="NCBI Taxonomy" id="1123362"/>
    <lineage>
        <taxon>Bacteria</taxon>
        <taxon>Pseudomonadati</taxon>
        <taxon>Pseudomonadota</taxon>
        <taxon>Alphaproteobacteria</taxon>
        <taxon>Rhodospirillales</taxon>
        <taxon>Thalassobaculaceae</taxon>
        <taxon>Thalassobaculum</taxon>
    </lineage>
</organism>
<dbReference type="AlphaFoldDB" id="A0A8G2EWE4"/>
<evidence type="ECO:0000256" key="1">
    <source>
        <dbReference type="ARBA" id="ARBA00004117"/>
    </source>
</evidence>
<evidence type="ECO:0000313" key="10">
    <source>
        <dbReference type="EMBL" id="SDG26956.1"/>
    </source>
</evidence>
<accession>A0A8G2EWE4</accession>
<dbReference type="PANTHER" id="PTHR38766:SF1">
    <property type="entry name" value="FLAGELLAR PROTEIN FLIO"/>
    <property type="match status" value="1"/>
</dbReference>
<keyword evidence="7" id="KW-0975">Bacterial flagellum</keyword>
<feature type="transmembrane region" description="Helical" evidence="9">
    <location>
        <begin position="6"/>
        <end position="27"/>
    </location>
</feature>
<keyword evidence="3" id="KW-1003">Cell membrane</keyword>
<comment type="similarity">
    <text evidence="8">Belongs to the FliO/MopB family.</text>
</comment>
<evidence type="ECO:0000313" key="11">
    <source>
        <dbReference type="Proteomes" id="UP000198615"/>
    </source>
</evidence>
<dbReference type="GO" id="GO:0044781">
    <property type="term" value="P:bacterial-type flagellum organization"/>
    <property type="evidence" value="ECO:0007669"/>
    <property type="project" value="InterPro"/>
</dbReference>
<reference evidence="10 11" key="1">
    <citation type="submission" date="2016-10" db="EMBL/GenBank/DDBJ databases">
        <authorList>
            <person name="Varghese N."/>
            <person name="Submissions S."/>
        </authorList>
    </citation>
    <scope>NUCLEOTIDE SEQUENCE [LARGE SCALE GENOMIC DNA]</scope>
    <source>
        <strain evidence="10 11">DSM 18839</strain>
    </source>
</reference>
<dbReference type="GO" id="GO:0005886">
    <property type="term" value="C:plasma membrane"/>
    <property type="evidence" value="ECO:0007669"/>
    <property type="project" value="UniProtKB-SubCell"/>
</dbReference>
<gene>
    <name evidence="10" type="ORF">SAMN05660686_03843</name>
</gene>
<dbReference type="RefSeq" id="WP_028794995.1">
    <property type="nucleotide sequence ID" value="NZ_FNBW01000013.1"/>
</dbReference>
<evidence type="ECO:0000256" key="9">
    <source>
        <dbReference type="SAM" id="Phobius"/>
    </source>
</evidence>
<dbReference type="PANTHER" id="PTHR38766">
    <property type="entry name" value="FLAGELLAR PROTEIN FLIO"/>
    <property type="match status" value="1"/>
</dbReference>